<sequence>MSEDEEVRRILRDASKKMYRYGLFIPITFAVTITVTFLLAIFATKNVKEAYAVAYGGGAFGLLVIIAFYLVDWFYCLRFMKWLKALEVQDAWLKRYLKINKISCVFFMIPITFMFGILGFRIVKVFSRND</sequence>
<protein>
    <submittedName>
        <fullName evidence="2">Uncharacterized protein</fullName>
    </submittedName>
</protein>
<dbReference type="RefSeq" id="WP_376847438.1">
    <property type="nucleotide sequence ID" value="NZ_JBHSFW010000019.1"/>
</dbReference>
<dbReference type="EMBL" id="JBHSFW010000019">
    <property type="protein sequence ID" value="MFC4620328.1"/>
    <property type="molecule type" value="Genomic_DNA"/>
</dbReference>
<proteinExistence type="predicted"/>
<keyword evidence="1" id="KW-1133">Transmembrane helix</keyword>
<name>A0ABV9GTJ5_9BACL</name>
<evidence type="ECO:0000256" key="1">
    <source>
        <dbReference type="SAM" id="Phobius"/>
    </source>
</evidence>
<evidence type="ECO:0000313" key="3">
    <source>
        <dbReference type="Proteomes" id="UP001596022"/>
    </source>
</evidence>
<reference evidence="3" key="1">
    <citation type="journal article" date="2019" name="Int. J. Syst. Evol. Microbiol.">
        <title>The Global Catalogue of Microorganisms (GCM) 10K type strain sequencing project: providing services to taxonomists for standard genome sequencing and annotation.</title>
        <authorList>
            <consortium name="The Broad Institute Genomics Platform"/>
            <consortium name="The Broad Institute Genome Sequencing Center for Infectious Disease"/>
            <person name="Wu L."/>
            <person name="Ma J."/>
        </authorList>
    </citation>
    <scope>NUCLEOTIDE SEQUENCE [LARGE SCALE GENOMIC DNA]</scope>
    <source>
        <strain evidence="3">CGMCC 1.16306</strain>
    </source>
</reference>
<keyword evidence="1" id="KW-0812">Transmembrane</keyword>
<feature type="transmembrane region" description="Helical" evidence="1">
    <location>
        <begin position="21"/>
        <end position="44"/>
    </location>
</feature>
<keyword evidence="3" id="KW-1185">Reference proteome</keyword>
<organism evidence="2 3">
    <name type="scientific">Camelliibacillus cellulosilyticus</name>
    <dbReference type="NCBI Taxonomy" id="2174486"/>
    <lineage>
        <taxon>Bacteria</taxon>
        <taxon>Bacillati</taxon>
        <taxon>Bacillota</taxon>
        <taxon>Bacilli</taxon>
        <taxon>Bacillales</taxon>
        <taxon>Sporolactobacillaceae</taxon>
        <taxon>Camelliibacillus</taxon>
    </lineage>
</organism>
<feature type="transmembrane region" description="Helical" evidence="1">
    <location>
        <begin position="50"/>
        <end position="71"/>
    </location>
</feature>
<gene>
    <name evidence="2" type="ORF">ACFO4N_16620</name>
</gene>
<accession>A0ABV9GTJ5</accession>
<dbReference type="Proteomes" id="UP001596022">
    <property type="component" value="Unassembled WGS sequence"/>
</dbReference>
<comment type="caution">
    <text evidence="2">The sequence shown here is derived from an EMBL/GenBank/DDBJ whole genome shotgun (WGS) entry which is preliminary data.</text>
</comment>
<evidence type="ECO:0000313" key="2">
    <source>
        <dbReference type="EMBL" id="MFC4620328.1"/>
    </source>
</evidence>
<keyword evidence="1" id="KW-0472">Membrane</keyword>
<feature type="transmembrane region" description="Helical" evidence="1">
    <location>
        <begin position="102"/>
        <end position="123"/>
    </location>
</feature>